<sequence length="15" mass="1559">MRPGSISADPTCAPR</sequence>
<accession>A0A0A9FK98</accession>
<evidence type="ECO:0000313" key="1">
    <source>
        <dbReference type="EMBL" id="JAE13470.1"/>
    </source>
</evidence>
<reference evidence="1" key="2">
    <citation type="journal article" date="2015" name="Data Brief">
        <title>Shoot transcriptome of the giant reed, Arundo donax.</title>
        <authorList>
            <person name="Barrero R.A."/>
            <person name="Guerrero F.D."/>
            <person name="Moolhuijzen P."/>
            <person name="Goolsby J.A."/>
            <person name="Tidwell J."/>
            <person name="Bellgard S.E."/>
            <person name="Bellgard M.I."/>
        </authorList>
    </citation>
    <scope>NUCLEOTIDE SEQUENCE</scope>
    <source>
        <tissue evidence="1">Shoot tissue taken approximately 20 cm above the soil surface</tissue>
    </source>
</reference>
<name>A0A0A9FK98_ARUDO</name>
<organism evidence="1">
    <name type="scientific">Arundo donax</name>
    <name type="common">Giant reed</name>
    <name type="synonym">Donax arundinaceus</name>
    <dbReference type="NCBI Taxonomy" id="35708"/>
    <lineage>
        <taxon>Eukaryota</taxon>
        <taxon>Viridiplantae</taxon>
        <taxon>Streptophyta</taxon>
        <taxon>Embryophyta</taxon>
        <taxon>Tracheophyta</taxon>
        <taxon>Spermatophyta</taxon>
        <taxon>Magnoliopsida</taxon>
        <taxon>Liliopsida</taxon>
        <taxon>Poales</taxon>
        <taxon>Poaceae</taxon>
        <taxon>PACMAD clade</taxon>
        <taxon>Arundinoideae</taxon>
        <taxon>Arundineae</taxon>
        <taxon>Arundo</taxon>
    </lineage>
</organism>
<reference evidence="1" key="1">
    <citation type="submission" date="2014-09" db="EMBL/GenBank/DDBJ databases">
        <authorList>
            <person name="Magalhaes I.L.F."/>
            <person name="Oliveira U."/>
            <person name="Santos F.R."/>
            <person name="Vidigal T.H.D.A."/>
            <person name="Brescovit A.D."/>
            <person name="Santos A.J."/>
        </authorList>
    </citation>
    <scope>NUCLEOTIDE SEQUENCE</scope>
    <source>
        <tissue evidence="1">Shoot tissue taken approximately 20 cm above the soil surface</tissue>
    </source>
</reference>
<proteinExistence type="predicted"/>
<protein>
    <submittedName>
        <fullName evidence="1">Uncharacterized protein</fullName>
    </submittedName>
</protein>
<dbReference type="EMBL" id="GBRH01184426">
    <property type="protein sequence ID" value="JAE13470.1"/>
    <property type="molecule type" value="Transcribed_RNA"/>
</dbReference>